<dbReference type="PROSITE" id="PS51257">
    <property type="entry name" value="PROKAR_LIPOPROTEIN"/>
    <property type="match status" value="1"/>
</dbReference>
<protein>
    <recommendedName>
        <fullName evidence="5">Lipoprotein</fullName>
    </recommendedName>
</protein>
<feature type="signal peptide" evidence="2">
    <location>
        <begin position="1"/>
        <end position="30"/>
    </location>
</feature>
<name>A0A939LUW1_9MICO</name>
<feature type="chain" id="PRO_5037404571" description="Lipoprotein" evidence="2">
    <location>
        <begin position="31"/>
        <end position="264"/>
    </location>
</feature>
<dbReference type="EMBL" id="JAGDYL010000010">
    <property type="protein sequence ID" value="MBO1805225.1"/>
    <property type="molecule type" value="Genomic_DNA"/>
</dbReference>
<accession>A0A939LUW1</accession>
<sequence>MSPVGGRRRLRAAGVAALWAMLLAGCTASAGQDRQGTWSEFGPFERFEAKAAESGQPGPIQMRLPGGVIVDLDAEELLGTGPGLPARDDYTVLSQQYSHTLDGEEPVIVGLVQTRREMHYRGYSDYEYVTFVLGVSADPSPRELTRTRILRGGKHSASFAGRSDLGVVAVLLDGELNTDSTPDSRVVGVDAVRGTEVWVKEHGYPVYGDGTARFYLAPSPKSCATEVQRYTVATGIAEKIENYPNTDAEQGGTCRTAQEEESTS</sequence>
<evidence type="ECO:0000313" key="3">
    <source>
        <dbReference type="EMBL" id="MBO1805225.1"/>
    </source>
</evidence>
<reference evidence="3" key="1">
    <citation type="submission" date="2021-03" db="EMBL/GenBank/DDBJ databases">
        <title>Leucobacter chromiisoli sp. nov., isolated from chromium-containing soil of chemical plant.</title>
        <authorList>
            <person name="Xu Z."/>
        </authorList>
    </citation>
    <scope>NUCLEOTIDE SEQUENCE</scope>
    <source>
        <strain evidence="3">A2</strain>
    </source>
</reference>
<proteinExistence type="predicted"/>
<evidence type="ECO:0000256" key="1">
    <source>
        <dbReference type="SAM" id="MobiDB-lite"/>
    </source>
</evidence>
<feature type="region of interest" description="Disordered" evidence="1">
    <location>
        <begin position="243"/>
        <end position="264"/>
    </location>
</feature>
<feature type="compositionally biased region" description="Polar residues" evidence="1">
    <location>
        <begin position="243"/>
        <end position="256"/>
    </location>
</feature>
<dbReference type="AlphaFoldDB" id="A0A939LUW1"/>
<dbReference type="RefSeq" id="WP_208045702.1">
    <property type="nucleotide sequence ID" value="NZ_JAGDYL010000010.1"/>
</dbReference>
<organism evidence="3 4">
    <name type="scientific">Leucobacter ruminantium</name>
    <dbReference type="NCBI Taxonomy" id="1289170"/>
    <lineage>
        <taxon>Bacteria</taxon>
        <taxon>Bacillati</taxon>
        <taxon>Actinomycetota</taxon>
        <taxon>Actinomycetes</taxon>
        <taxon>Micrococcales</taxon>
        <taxon>Microbacteriaceae</taxon>
        <taxon>Leucobacter</taxon>
    </lineage>
</organism>
<comment type="caution">
    <text evidence="3">The sequence shown here is derived from an EMBL/GenBank/DDBJ whole genome shotgun (WGS) entry which is preliminary data.</text>
</comment>
<keyword evidence="4" id="KW-1185">Reference proteome</keyword>
<evidence type="ECO:0008006" key="5">
    <source>
        <dbReference type="Google" id="ProtNLM"/>
    </source>
</evidence>
<evidence type="ECO:0000256" key="2">
    <source>
        <dbReference type="SAM" id="SignalP"/>
    </source>
</evidence>
<gene>
    <name evidence="3" type="ORF">J4H91_07815</name>
</gene>
<dbReference type="Proteomes" id="UP000664398">
    <property type="component" value="Unassembled WGS sequence"/>
</dbReference>
<evidence type="ECO:0000313" key="4">
    <source>
        <dbReference type="Proteomes" id="UP000664398"/>
    </source>
</evidence>
<keyword evidence="2" id="KW-0732">Signal</keyword>